<dbReference type="Gene3D" id="3.30.420.110">
    <property type="entry name" value="MutS, connector domain"/>
    <property type="match status" value="1"/>
</dbReference>
<dbReference type="GO" id="GO:0030983">
    <property type="term" value="F:mismatched DNA binding"/>
    <property type="evidence" value="ECO:0007669"/>
    <property type="project" value="InterPro"/>
</dbReference>
<dbReference type="FunFam" id="3.30.420.110:FF:000003">
    <property type="entry name" value="mutS protein homolog 4"/>
    <property type="match status" value="1"/>
</dbReference>
<dbReference type="SUPFAM" id="SSF53150">
    <property type="entry name" value="DNA repair protein MutS, domain II"/>
    <property type="match status" value="1"/>
</dbReference>
<dbReference type="InterPro" id="IPR007860">
    <property type="entry name" value="DNA_mmatch_repair_MutS_con_dom"/>
</dbReference>
<dbReference type="Pfam" id="PF05188">
    <property type="entry name" value="MutS_II"/>
    <property type="match status" value="1"/>
</dbReference>
<evidence type="ECO:0000256" key="1">
    <source>
        <dbReference type="SAM" id="MobiDB-lite"/>
    </source>
</evidence>
<dbReference type="AlphaFoldDB" id="V8NLV8"/>
<proteinExistence type="predicted"/>
<dbReference type="Proteomes" id="UP000018936">
    <property type="component" value="Unassembled WGS sequence"/>
</dbReference>
<dbReference type="GO" id="GO:0005524">
    <property type="term" value="F:ATP binding"/>
    <property type="evidence" value="ECO:0007669"/>
    <property type="project" value="InterPro"/>
</dbReference>
<accession>V8NLV8</accession>
<dbReference type="InterPro" id="IPR036678">
    <property type="entry name" value="MutS_con_dom_sf"/>
</dbReference>
<reference evidence="3 4" key="1">
    <citation type="journal article" date="2013" name="Proc. Natl. Acad. Sci. U.S.A.">
        <title>The king cobra genome reveals dynamic gene evolution and adaptation in the snake venom system.</title>
        <authorList>
            <person name="Vonk F.J."/>
            <person name="Casewell N.R."/>
            <person name="Henkel C.V."/>
            <person name="Heimberg A.M."/>
            <person name="Jansen H.J."/>
            <person name="McCleary R.J."/>
            <person name="Kerkkamp H.M."/>
            <person name="Vos R.A."/>
            <person name="Guerreiro I."/>
            <person name="Calvete J.J."/>
            <person name="Wuster W."/>
            <person name="Woods A.E."/>
            <person name="Logan J.M."/>
            <person name="Harrison R.A."/>
            <person name="Castoe T.A."/>
            <person name="de Koning A.P."/>
            <person name="Pollock D.D."/>
            <person name="Yandell M."/>
            <person name="Calderon D."/>
            <person name="Renjifo C."/>
            <person name="Currier R.B."/>
            <person name="Salgado D."/>
            <person name="Pla D."/>
            <person name="Sanz L."/>
            <person name="Hyder A.S."/>
            <person name="Ribeiro J.M."/>
            <person name="Arntzen J.W."/>
            <person name="van den Thillart G.E."/>
            <person name="Boetzer M."/>
            <person name="Pirovano W."/>
            <person name="Dirks R.P."/>
            <person name="Spaink H.P."/>
            <person name="Duboule D."/>
            <person name="McGlinn E."/>
            <person name="Kini R.M."/>
            <person name="Richardson M.K."/>
        </authorList>
    </citation>
    <scope>NUCLEOTIDE SEQUENCE</scope>
    <source>
        <tissue evidence="3">Blood</tissue>
    </source>
</reference>
<name>V8NLV8_OPHHA</name>
<feature type="compositionally biased region" description="Basic and acidic residues" evidence="1">
    <location>
        <begin position="1"/>
        <end position="11"/>
    </location>
</feature>
<organism evidence="3 4">
    <name type="scientific">Ophiophagus hannah</name>
    <name type="common">King cobra</name>
    <name type="synonym">Naja hannah</name>
    <dbReference type="NCBI Taxonomy" id="8665"/>
    <lineage>
        <taxon>Eukaryota</taxon>
        <taxon>Metazoa</taxon>
        <taxon>Chordata</taxon>
        <taxon>Craniata</taxon>
        <taxon>Vertebrata</taxon>
        <taxon>Euteleostomi</taxon>
        <taxon>Lepidosauria</taxon>
        <taxon>Squamata</taxon>
        <taxon>Bifurcata</taxon>
        <taxon>Unidentata</taxon>
        <taxon>Episquamata</taxon>
        <taxon>Toxicofera</taxon>
        <taxon>Serpentes</taxon>
        <taxon>Colubroidea</taxon>
        <taxon>Elapidae</taxon>
        <taxon>Elapinae</taxon>
        <taxon>Ophiophagus</taxon>
    </lineage>
</organism>
<evidence type="ECO:0000313" key="4">
    <source>
        <dbReference type="Proteomes" id="UP000018936"/>
    </source>
</evidence>
<dbReference type="EMBL" id="AZIM01003208">
    <property type="protein sequence ID" value="ETE62502.1"/>
    <property type="molecule type" value="Genomic_DNA"/>
</dbReference>
<feature type="region of interest" description="Disordered" evidence="1">
    <location>
        <begin position="1"/>
        <end position="22"/>
    </location>
</feature>
<dbReference type="GO" id="GO:0006298">
    <property type="term" value="P:mismatch repair"/>
    <property type="evidence" value="ECO:0007669"/>
    <property type="project" value="InterPro"/>
</dbReference>
<dbReference type="OrthoDB" id="276261at2759"/>
<sequence length="287" mass="32543">MAPRPSLRENWKVGIARRKSDRSSRNSENNALFWAETSIPNSPFKASLINSYFGDKSSYAENISTVNMTSPSSTKNIKISRVRKTPVSSNRPGCRNWTPFMGYSDLMQDIDKKLQLTQVITKLRILTPLEIIMSNTACDSGNATKLYTLIAENFKNVTFTTVQRKYFNETKGLEYIEQLGTPEFSTVLMEVQSKYYCLAAVAALLKYVEFIQNSVYAPKSLKIRFHGSEQTAMIDSTSALNLELITNNRDPSFLRLDIECVAQSSFKGDFFARAITSDLKTKRLKRK</sequence>
<evidence type="ECO:0000259" key="2">
    <source>
        <dbReference type="Pfam" id="PF05188"/>
    </source>
</evidence>
<gene>
    <name evidence="3" type="ORF">L345_11741</name>
</gene>
<feature type="non-terminal residue" evidence="3">
    <location>
        <position position="1"/>
    </location>
</feature>
<comment type="caution">
    <text evidence="3">The sequence shown here is derived from an EMBL/GenBank/DDBJ whole genome shotgun (WGS) entry which is preliminary data.</text>
</comment>
<feature type="domain" description="DNA mismatch repair protein MutS connector" evidence="2">
    <location>
        <begin position="116"/>
        <end position="214"/>
    </location>
</feature>
<keyword evidence="4" id="KW-1185">Reference proteome</keyword>
<protein>
    <recommendedName>
        <fullName evidence="2">DNA mismatch repair protein MutS connector domain-containing protein</fullName>
    </recommendedName>
</protein>
<evidence type="ECO:0000313" key="3">
    <source>
        <dbReference type="EMBL" id="ETE62502.1"/>
    </source>
</evidence>